<accession>A0AAV8WM64</accession>
<sequence length="869" mass="97265">MITNKLKGYHRIIVRELMLRADLLEQIPHIAAQAVECSTRVNALKNVVSEYLIPLVVRNLGSSDTAVDKAAHATLIQLIEQGFITKQQAEIQVCPSILALSKVESIADIKTGPVTLMSKLAPLLGRDVTERVFLKRFSELCASHMFYVRKVCASHFGEFCAVVGKDAFEKILLPCYITLCSDDIWGVRKACAEVIMFVSCACPPIARKLTLAPIFAKLLQDDCRWVRMSAFQTLGPFISTFADPTITNISYTKGGDLVLVNGDGSEFFVNCSPSVPENRPPLIQKYVFPINDEREDIDVMRLLGYEKVKVSVDNEEVNIEENVIPEDIAPPITDEKEIDNFLKEVVETVKNAVLSCKTVEVEQGIIGERKPKDVDSTHNVINNKNKQCDNLADTINIELKDDMENLNLAMKEPILVNYSSEIDNTNKPFSNCKGDIDTTTTNSDSKESSIDVKKVNFINSESGTREDDDLHLFNSYNYWYISPNLPIDPSIIAGELSPNEMNGSGDVASHLENLYSTISLSDSLNDSIPFNDSTISIEEKSSSSNSTDLECKLVNVRPEQNVVPQLLIDHFISMTDPSLNIDNEMPYHCAFSLPAVALTLGSNNWHLLKNTVDCLASDMQYKVRRTVASGLHELALILGPEIATSNLTPLFDGFIKDLDEVRIGVLKHLAHFLRLISPSKRSTYLPRLGEFLQTDNEWNWRFRQELAKQLLLAVTLFKPADTAQHIGVIARDLLCDKVAAVRQVALSLGLTASFLVKLAERFAHSKKWKRRQTFALLCAELLREEALPPEQFESEILPHLLDLSWDPVANVRLVVARCLAKHVIPNDYFADPCNEHYDVLEKVLRRLQADKDKDVRQSAEVADTSLPCY</sequence>
<dbReference type="GO" id="GO:0005737">
    <property type="term" value="C:cytoplasm"/>
    <property type="evidence" value="ECO:0007669"/>
    <property type="project" value="TreeGrafter"/>
</dbReference>
<dbReference type="Gene3D" id="1.25.10.10">
    <property type="entry name" value="Leucine-rich Repeat Variant"/>
    <property type="match status" value="3"/>
</dbReference>
<evidence type="ECO:0000256" key="2">
    <source>
        <dbReference type="PROSITE-ProRule" id="PRU00103"/>
    </source>
</evidence>
<evidence type="ECO:0000313" key="4">
    <source>
        <dbReference type="Proteomes" id="UP001162156"/>
    </source>
</evidence>
<dbReference type="Proteomes" id="UP001162156">
    <property type="component" value="Unassembled WGS sequence"/>
</dbReference>
<organism evidence="3 4">
    <name type="scientific">Rhamnusium bicolor</name>
    <dbReference type="NCBI Taxonomy" id="1586634"/>
    <lineage>
        <taxon>Eukaryota</taxon>
        <taxon>Metazoa</taxon>
        <taxon>Ecdysozoa</taxon>
        <taxon>Arthropoda</taxon>
        <taxon>Hexapoda</taxon>
        <taxon>Insecta</taxon>
        <taxon>Pterygota</taxon>
        <taxon>Neoptera</taxon>
        <taxon>Endopterygota</taxon>
        <taxon>Coleoptera</taxon>
        <taxon>Polyphaga</taxon>
        <taxon>Cucujiformia</taxon>
        <taxon>Chrysomeloidea</taxon>
        <taxon>Cerambycidae</taxon>
        <taxon>Lepturinae</taxon>
        <taxon>Rhagiini</taxon>
        <taxon>Rhamnusium</taxon>
    </lineage>
</organism>
<dbReference type="InterPro" id="IPR051023">
    <property type="entry name" value="PP2A_Regulatory_Subunit_A"/>
</dbReference>
<dbReference type="AlphaFoldDB" id="A0AAV8WM64"/>
<name>A0AAV8WM64_9CUCU</name>
<comment type="caution">
    <text evidence="3">The sequence shown here is derived from an EMBL/GenBank/DDBJ whole genome shotgun (WGS) entry which is preliminary data.</text>
</comment>
<keyword evidence="1" id="KW-0677">Repeat</keyword>
<dbReference type="InterPro" id="IPR016024">
    <property type="entry name" value="ARM-type_fold"/>
</dbReference>
<evidence type="ECO:0000313" key="3">
    <source>
        <dbReference type="EMBL" id="KAJ8927571.1"/>
    </source>
</evidence>
<feature type="repeat" description="HEAT" evidence="2">
    <location>
        <begin position="211"/>
        <end position="248"/>
    </location>
</feature>
<dbReference type="InterPro" id="IPR011989">
    <property type="entry name" value="ARM-like"/>
</dbReference>
<dbReference type="GO" id="GO:0019888">
    <property type="term" value="F:protein phosphatase regulator activity"/>
    <property type="evidence" value="ECO:0007669"/>
    <property type="project" value="TreeGrafter"/>
</dbReference>
<evidence type="ECO:0000256" key="1">
    <source>
        <dbReference type="ARBA" id="ARBA00022737"/>
    </source>
</evidence>
<proteinExistence type="predicted"/>
<dbReference type="SUPFAM" id="SSF48371">
    <property type="entry name" value="ARM repeat"/>
    <property type="match status" value="1"/>
</dbReference>
<protein>
    <recommendedName>
        <fullName evidence="5">Serine/threonine-protein phosphatase 4 regulatory subunit 1</fullName>
    </recommendedName>
</protein>
<keyword evidence="4" id="KW-1185">Reference proteome</keyword>
<reference evidence="3" key="1">
    <citation type="journal article" date="2023" name="Insect Mol. Biol.">
        <title>Genome sequencing provides insights into the evolution of gene families encoding plant cell wall-degrading enzymes in longhorned beetles.</title>
        <authorList>
            <person name="Shin N.R."/>
            <person name="Okamura Y."/>
            <person name="Kirsch R."/>
            <person name="Pauchet Y."/>
        </authorList>
    </citation>
    <scope>NUCLEOTIDE SEQUENCE</scope>
    <source>
        <strain evidence="3">RBIC_L_NR</strain>
    </source>
</reference>
<dbReference type="PANTHER" id="PTHR10648:SF1">
    <property type="entry name" value="SERINE_THREONINE-PROTEIN PHOSPHATASE 4 REGULATORY SUBUNIT 1"/>
    <property type="match status" value="1"/>
</dbReference>
<dbReference type="InterPro" id="IPR021133">
    <property type="entry name" value="HEAT_type_2"/>
</dbReference>
<gene>
    <name evidence="3" type="ORF">NQ314_019954</name>
</gene>
<dbReference type="EMBL" id="JANEYF010005598">
    <property type="protein sequence ID" value="KAJ8927571.1"/>
    <property type="molecule type" value="Genomic_DNA"/>
</dbReference>
<dbReference type="PROSITE" id="PS50077">
    <property type="entry name" value="HEAT_REPEAT"/>
    <property type="match status" value="1"/>
</dbReference>
<dbReference type="PANTHER" id="PTHR10648">
    <property type="entry name" value="SERINE/THREONINE-PROTEIN PHOSPHATASE PP2A 65 KDA REGULATORY SUBUNIT"/>
    <property type="match status" value="1"/>
</dbReference>
<evidence type="ECO:0008006" key="5">
    <source>
        <dbReference type="Google" id="ProtNLM"/>
    </source>
</evidence>